<name>E3J9S8_PSEI1</name>
<dbReference type="HOGENOM" id="CLU_006850_4_1_11"/>
<dbReference type="Pfam" id="PF00196">
    <property type="entry name" value="GerE"/>
    <property type="match status" value="1"/>
</dbReference>
<dbReference type="PROSITE" id="PS50043">
    <property type="entry name" value="HTH_LUXR_2"/>
    <property type="match status" value="1"/>
</dbReference>
<dbReference type="PRINTS" id="PR00038">
    <property type="entry name" value="HTHLUXR"/>
</dbReference>
<feature type="domain" description="HTH luxR-type" evidence="3">
    <location>
        <begin position="848"/>
        <end position="912"/>
    </location>
</feature>
<dbReference type="InterPro" id="IPR016032">
    <property type="entry name" value="Sig_transdc_resp-reg_C-effctor"/>
</dbReference>
<evidence type="ECO:0000313" key="5">
    <source>
        <dbReference type="Proteomes" id="UP000002484"/>
    </source>
</evidence>
<dbReference type="Pfam" id="PF13191">
    <property type="entry name" value="AAA_16"/>
    <property type="match status" value="1"/>
</dbReference>
<sequence>MTETSRLFGRETELRALAEAVGGVADHGDSLVLLGDAGIGKSSLLQATATHAAAAGWRVLEVVGMEAEAQLPFAGMHQLLSPFVADADVLPGGQRRALLSALGVEDGPPPEPFLISLAALNLLTHASARVPLVMLVDDVQWLDAPSHEVLAFLARRVSNDPILIVGVVRKGHHGPFLASARRHLDLGRLDEAAAREILAVSAADLRPVDRERILREADGNPLALVELPAAWRSAETPISDVLPPYLPLSARLERSFAGRVTTLPAKTRDALLVASVDYDNRIAEILAAAEILAGQPTDVDALTAAVDAGLIYLDAHSIRFRHPLVRSGILQTESVHRRQSAHAALAEVLVDEPYRRTWHRAHGVVGPHDEVADELEAAHLTSLRRGSVTEAIAALERSAALSTAAPTRGRRLLLAAELSFGLGRADLVNRLLTAASRNSLSELDRARMEWLREIFNDGIPGDATRVFELCDIARRSARSGNNDLALNLLLGAALRCWWADTGPLARARVAAVTEELVGADHDPRYLAALAVSEPLLRAVPVAAKLTRIAVETVVDADALRLLGMAAHAIGMADRALDFLDRAESKLREQGRLGLLSHVLTMGAVDRIELGEWQRADFALEDAARLAQDTGQPIWDTGTRTLAAMAIALGGDNDRAQKMADDAERDAGNRRLNNLLACVQLARGYGWLSAGQHSRAYHELRRLFDPHDSAYHATERFHGIMCLAEAAVHADQRADAEAVIAELEDTATTTPSTTLHIHLSYARAVLAPDDEAEARFTDALRQDLVRWPWARSRLEFAYGAWLRRQRRASEARVPLRSALRTFELIGARSWAEQARTELRAAGERTTAGAASPVSVLTAQEMQIARLAAEGLSNKEIGERLYLSPRTVGSHLYRLFPKLDITSRNQLATRLDNV</sequence>
<evidence type="ECO:0000259" key="3">
    <source>
        <dbReference type="PROSITE" id="PS50043"/>
    </source>
</evidence>
<dbReference type="EMBL" id="CP002299">
    <property type="protein sequence ID" value="ADP84581.1"/>
    <property type="molecule type" value="Genomic_DNA"/>
</dbReference>
<dbReference type="InParanoid" id="E3J9S8"/>
<dbReference type="PANTHER" id="PTHR16305:SF35">
    <property type="entry name" value="TRANSCRIPTIONAL ACTIVATOR DOMAIN"/>
    <property type="match status" value="1"/>
</dbReference>
<dbReference type="GO" id="GO:0003677">
    <property type="term" value="F:DNA binding"/>
    <property type="evidence" value="ECO:0007669"/>
    <property type="project" value="InterPro"/>
</dbReference>
<dbReference type="InterPro" id="IPR000792">
    <property type="entry name" value="Tscrpt_reg_LuxR_C"/>
</dbReference>
<dbReference type="eggNOG" id="COG2197">
    <property type="taxonomic scope" value="Bacteria"/>
</dbReference>
<evidence type="ECO:0000256" key="2">
    <source>
        <dbReference type="ARBA" id="ARBA00022840"/>
    </source>
</evidence>
<dbReference type="Gene3D" id="1.10.10.10">
    <property type="entry name" value="Winged helix-like DNA-binding domain superfamily/Winged helix DNA-binding domain"/>
    <property type="match status" value="1"/>
</dbReference>
<dbReference type="GO" id="GO:0006355">
    <property type="term" value="P:regulation of DNA-templated transcription"/>
    <property type="evidence" value="ECO:0007669"/>
    <property type="project" value="InterPro"/>
</dbReference>
<dbReference type="PANTHER" id="PTHR16305">
    <property type="entry name" value="TESTICULAR SOLUBLE ADENYLYL CYCLASE"/>
    <property type="match status" value="1"/>
</dbReference>
<dbReference type="AlphaFoldDB" id="E3J9S8"/>
<dbReference type="OrthoDB" id="3514764at2"/>
<gene>
    <name evidence="4" type="ordered locus">FraEuI1c_6609</name>
</gene>
<reference evidence="4 5" key="1">
    <citation type="submission" date="2010-10" db="EMBL/GenBank/DDBJ databases">
        <title>Complete sequence of Frankia sp. EuI1c.</title>
        <authorList>
            <consortium name="US DOE Joint Genome Institute"/>
            <person name="Lucas S."/>
            <person name="Copeland A."/>
            <person name="Lapidus A."/>
            <person name="Cheng J.-F."/>
            <person name="Bruce D."/>
            <person name="Goodwin L."/>
            <person name="Pitluck S."/>
            <person name="Chertkov O."/>
            <person name="Detter J.C."/>
            <person name="Han C."/>
            <person name="Tapia R."/>
            <person name="Land M."/>
            <person name="Hauser L."/>
            <person name="Jeffries C."/>
            <person name="Kyrpides N."/>
            <person name="Ivanova N."/>
            <person name="Mikhailova N."/>
            <person name="Beauchemin N."/>
            <person name="Sen A."/>
            <person name="Sur S.A."/>
            <person name="Gtari M."/>
            <person name="Wall L."/>
            <person name="Tisa L."/>
            <person name="Woyke T."/>
        </authorList>
    </citation>
    <scope>NUCLEOTIDE SEQUENCE [LARGE SCALE GENOMIC DNA]</scope>
    <source>
        <strain evidence="5">DSM 45817 / CECT 9037 / EuI1c</strain>
    </source>
</reference>
<dbReference type="SUPFAM" id="SSF48452">
    <property type="entry name" value="TPR-like"/>
    <property type="match status" value="1"/>
</dbReference>
<evidence type="ECO:0000313" key="4">
    <source>
        <dbReference type="EMBL" id="ADP84581.1"/>
    </source>
</evidence>
<organism evidence="4 5">
    <name type="scientific">Pseudofrankia inefficax (strain DSM 45817 / CECT 9037 / DDB 130130 / EuI1c)</name>
    <name type="common">Frankia inefficax</name>
    <dbReference type="NCBI Taxonomy" id="298654"/>
    <lineage>
        <taxon>Bacteria</taxon>
        <taxon>Bacillati</taxon>
        <taxon>Actinomycetota</taxon>
        <taxon>Actinomycetes</taxon>
        <taxon>Frankiales</taxon>
        <taxon>Frankiaceae</taxon>
        <taxon>Pseudofrankia</taxon>
    </lineage>
</organism>
<dbReference type="KEGG" id="fri:FraEuI1c_6609"/>
<dbReference type="CDD" id="cd06170">
    <property type="entry name" value="LuxR_C_like"/>
    <property type="match status" value="1"/>
</dbReference>
<dbReference type="InterPro" id="IPR041664">
    <property type="entry name" value="AAA_16"/>
</dbReference>
<dbReference type="STRING" id="298654.FraEuI1c_6609"/>
<dbReference type="GO" id="GO:0005524">
    <property type="term" value="F:ATP binding"/>
    <property type="evidence" value="ECO:0007669"/>
    <property type="project" value="UniProtKB-KW"/>
</dbReference>
<dbReference type="SUPFAM" id="SSF46894">
    <property type="entry name" value="C-terminal effector domain of the bipartite response regulators"/>
    <property type="match status" value="1"/>
</dbReference>
<dbReference type="PROSITE" id="PS00622">
    <property type="entry name" value="HTH_LUXR_1"/>
    <property type="match status" value="1"/>
</dbReference>
<dbReference type="InterPro" id="IPR011990">
    <property type="entry name" value="TPR-like_helical_dom_sf"/>
</dbReference>
<dbReference type="Proteomes" id="UP000002484">
    <property type="component" value="Chromosome"/>
</dbReference>
<proteinExistence type="predicted"/>
<dbReference type="RefSeq" id="WP_013427692.1">
    <property type="nucleotide sequence ID" value="NC_014666.1"/>
</dbReference>
<dbReference type="SUPFAM" id="SSF52540">
    <property type="entry name" value="P-loop containing nucleoside triphosphate hydrolases"/>
    <property type="match status" value="1"/>
</dbReference>
<dbReference type="InterPro" id="IPR036388">
    <property type="entry name" value="WH-like_DNA-bd_sf"/>
</dbReference>
<accession>E3J9S8</accession>
<dbReference type="GO" id="GO:0004016">
    <property type="term" value="F:adenylate cyclase activity"/>
    <property type="evidence" value="ECO:0007669"/>
    <property type="project" value="TreeGrafter"/>
</dbReference>
<keyword evidence="1" id="KW-0547">Nucleotide-binding</keyword>
<dbReference type="InterPro" id="IPR027417">
    <property type="entry name" value="P-loop_NTPase"/>
</dbReference>
<keyword evidence="5" id="KW-1185">Reference proteome</keyword>
<dbReference type="SMART" id="SM00421">
    <property type="entry name" value="HTH_LUXR"/>
    <property type="match status" value="1"/>
</dbReference>
<protein>
    <submittedName>
        <fullName evidence="4">Transcriptional regulator, LuxR family</fullName>
    </submittedName>
</protein>
<evidence type="ECO:0000256" key="1">
    <source>
        <dbReference type="ARBA" id="ARBA00022741"/>
    </source>
</evidence>
<dbReference type="GO" id="GO:0005737">
    <property type="term" value="C:cytoplasm"/>
    <property type="evidence" value="ECO:0007669"/>
    <property type="project" value="TreeGrafter"/>
</dbReference>
<keyword evidence="2" id="KW-0067">ATP-binding</keyword>
<dbReference type="Gene3D" id="3.40.50.300">
    <property type="entry name" value="P-loop containing nucleotide triphosphate hydrolases"/>
    <property type="match status" value="1"/>
</dbReference>